<dbReference type="InterPro" id="IPR011990">
    <property type="entry name" value="TPR-like_helical_dom_sf"/>
</dbReference>
<dbReference type="Gene3D" id="1.25.40.10">
    <property type="entry name" value="Tetratricopeptide repeat domain"/>
    <property type="match status" value="3"/>
</dbReference>
<feature type="repeat" description="PPR" evidence="3">
    <location>
        <begin position="548"/>
        <end position="582"/>
    </location>
</feature>
<dbReference type="Pfam" id="PF03016">
    <property type="entry name" value="Exostosin_GT47"/>
    <property type="match status" value="1"/>
</dbReference>
<comment type="similarity">
    <text evidence="1">Belongs to the PPR family. P subfamily.</text>
</comment>
<reference evidence="6" key="1">
    <citation type="submission" date="2020-07" db="EMBL/GenBank/DDBJ databases">
        <title>Ethylene signaling mediates host invasion by parasitic plants.</title>
        <authorList>
            <person name="Yoshida S."/>
        </authorList>
    </citation>
    <scope>NUCLEOTIDE SEQUENCE</scope>
    <source>
        <strain evidence="6">Okayama</strain>
    </source>
</reference>
<organism evidence="6 7">
    <name type="scientific">Phtheirospermum japonicum</name>
    <dbReference type="NCBI Taxonomy" id="374723"/>
    <lineage>
        <taxon>Eukaryota</taxon>
        <taxon>Viridiplantae</taxon>
        <taxon>Streptophyta</taxon>
        <taxon>Embryophyta</taxon>
        <taxon>Tracheophyta</taxon>
        <taxon>Spermatophyta</taxon>
        <taxon>Magnoliopsida</taxon>
        <taxon>eudicotyledons</taxon>
        <taxon>Gunneridae</taxon>
        <taxon>Pentapetalae</taxon>
        <taxon>asterids</taxon>
        <taxon>lamiids</taxon>
        <taxon>Lamiales</taxon>
        <taxon>Orobanchaceae</taxon>
        <taxon>Orobanchaceae incertae sedis</taxon>
        <taxon>Phtheirospermum</taxon>
    </lineage>
</organism>
<evidence type="ECO:0000313" key="6">
    <source>
        <dbReference type="EMBL" id="GFP84637.1"/>
    </source>
</evidence>
<protein>
    <submittedName>
        <fullName evidence="6">Pentatricopeptide repeat-containing protein at5g55840</fullName>
    </submittedName>
</protein>
<feature type="domain" description="Exostosin GT47" evidence="5">
    <location>
        <begin position="152"/>
        <end position="299"/>
    </location>
</feature>
<dbReference type="SUPFAM" id="SSF52540">
    <property type="entry name" value="P-loop containing nucleoside triphosphate hydrolases"/>
    <property type="match status" value="1"/>
</dbReference>
<dbReference type="OrthoDB" id="185373at2759"/>
<dbReference type="InterPro" id="IPR002885">
    <property type="entry name" value="PPR_rpt"/>
</dbReference>
<evidence type="ECO:0000256" key="1">
    <source>
        <dbReference type="ARBA" id="ARBA00007626"/>
    </source>
</evidence>
<dbReference type="InterPro" id="IPR051240">
    <property type="entry name" value="Mito_RNA-Proc/Resp"/>
</dbReference>
<dbReference type="PANTHER" id="PTHR47933">
    <property type="entry name" value="PENTATRICOPEPTIDE REPEAT-CONTAINING PROTEIN 1, MITOCHONDRIAL"/>
    <property type="match status" value="1"/>
</dbReference>
<gene>
    <name evidence="6" type="ORF">PHJA_000607600</name>
</gene>
<feature type="repeat" description="PPR" evidence="3">
    <location>
        <begin position="370"/>
        <end position="400"/>
    </location>
</feature>
<comment type="caution">
    <text evidence="6">The sequence shown here is derived from an EMBL/GenBank/DDBJ whole genome shotgun (WGS) entry which is preliminary data.</text>
</comment>
<dbReference type="Gene3D" id="3.40.50.300">
    <property type="entry name" value="P-loop containing nucleotide triphosphate hydrolases"/>
    <property type="match status" value="1"/>
</dbReference>
<keyword evidence="2" id="KW-0677">Repeat</keyword>
<evidence type="ECO:0000259" key="5">
    <source>
        <dbReference type="Pfam" id="PF03016"/>
    </source>
</evidence>
<feature type="compositionally biased region" description="Basic and acidic residues" evidence="4">
    <location>
        <begin position="1"/>
        <end position="11"/>
    </location>
</feature>
<dbReference type="AlphaFoldDB" id="A0A830BC32"/>
<dbReference type="Proteomes" id="UP000653305">
    <property type="component" value="Unassembled WGS sequence"/>
</dbReference>
<dbReference type="PROSITE" id="PS51375">
    <property type="entry name" value="PPR"/>
    <property type="match status" value="5"/>
</dbReference>
<dbReference type="InterPro" id="IPR027417">
    <property type="entry name" value="P-loop_NTPase"/>
</dbReference>
<accession>A0A830BC32</accession>
<evidence type="ECO:0000256" key="3">
    <source>
        <dbReference type="PROSITE-ProRule" id="PRU00708"/>
    </source>
</evidence>
<feature type="region of interest" description="Disordered" evidence="4">
    <location>
        <begin position="1"/>
        <end position="25"/>
    </location>
</feature>
<dbReference type="InterPro" id="IPR040911">
    <property type="entry name" value="Exostosin_GT47"/>
</dbReference>
<evidence type="ECO:0000256" key="2">
    <source>
        <dbReference type="ARBA" id="ARBA00022737"/>
    </source>
</evidence>
<dbReference type="Pfam" id="PF12854">
    <property type="entry name" value="PPR_1"/>
    <property type="match status" value="1"/>
</dbReference>
<keyword evidence="7" id="KW-1185">Reference proteome</keyword>
<name>A0A830BC32_9LAMI</name>
<evidence type="ECO:0000313" key="7">
    <source>
        <dbReference type="Proteomes" id="UP000653305"/>
    </source>
</evidence>
<proteinExistence type="inferred from homology"/>
<dbReference type="GO" id="GO:0003729">
    <property type="term" value="F:mRNA binding"/>
    <property type="evidence" value="ECO:0007669"/>
    <property type="project" value="TreeGrafter"/>
</dbReference>
<dbReference type="Pfam" id="PF13041">
    <property type="entry name" value="PPR_2"/>
    <property type="match status" value="3"/>
</dbReference>
<sequence>MDSKIVDRHPDPPAIRQIPRPPQHRRHGALFLELSSFGVDLRREFSRSDGEERARVAPTVEAEPRRIETEPEVLRRIILNSEDGVKEFLSRKEALSACDVAVFVHDSSRELSWQKATDMLVDVASQGEATGYEVPCLIVAAKDDLDPHLTEIQDSTRLELPLPWLGWLLTGRYAIEDHFWKNLFNSSFVTTHPNQARLVFIPFSFHTMRRKIFITLFSLQIKSNKQVTSLLGTYVEGLIHKCPYWNKIVGLNHFLFTCFGVDINATRVILLMAQNSIRIMCASYYSAGFISQKDISIPSALRPFLVPFRRNATENRYKEATQMLDHMSCRGIEADVFTCNVLVDDLCKNNKSAKGYLLLKKMRERKVVPNEVTYNNLINGFVKEGKFAVAGRIYDEMSFGLVNDMEEKGLRPNEVTYGTLLNGLCKHGKMGDVNEAIKIYTVMLRSEAMEMRGDGLKAFEMLDEMVKLGIRTSCYTYGSLLKGLCKGGYLKEAFQFFGKLRKMLNAMDIAVFNTVLAEIFIDACSRAGQLDKLNEILWMMDNRNLSPNLVTYNILLHGQSARENISGSWNLYKTILRKGFVPDKFTCHSLIIWLCKSGMLDIGTKFLKTMIMNGNFVDQLTFDMLLEMYSQRGEMSRSFKFVENYEVR</sequence>
<dbReference type="EMBL" id="BMAC01000090">
    <property type="protein sequence ID" value="GFP84637.1"/>
    <property type="molecule type" value="Genomic_DNA"/>
</dbReference>
<feature type="repeat" description="PPR" evidence="3">
    <location>
        <begin position="473"/>
        <end position="503"/>
    </location>
</feature>
<feature type="repeat" description="PPR" evidence="3">
    <location>
        <begin position="335"/>
        <end position="369"/>
    </location>
</feature>
<dbReference type="PANTHER" id="PTHR47933:SF30">
    <property type="entry name" value="PENTATRICOPEPTIDE REPEAT (PPR) SUPERFAMILY PROTEIN"/>
    <property type="match status" value="1"/>
</dbReference>
<evidence type="ECO:0000256" key="4">
    <source>
        <dbReference type="SAM" id="MobiDB-lite"/>
    </source>
</evidence>
<feature type="repeat" description="PPR" evidence="3">
    <location>
        <begin position="413"/>
        <end position="446"/>
    </location>
</feature>
<dbReference type="NCBIfam" id="TIGR00756">
    <property type="entry name" value="PPR"/>
    <property type="match status" value="3"/>
</dbReference>